<proteinExistence type="inferred from homology"/>
<dbReference type="Gene3D" id="3.40.1190.10">
    <property type="entry name" value="Mur-like, catalytic domain"/>
    <property type="match status" value="1"/>
</dbReference>
<dbReference type="InterPro" id="IPR013221">
    <property type="entry name" value="Mur_ligase_cen"/>
</dbReference>
<evidence type="ECO:0000256" key="7">
    <source>
        <dbReference type="ARBA" id="ARBA00022490"/>
    </source>
</evidence>
<keyword evidence="17 18" id="KW-0131">Cell cycle</keyword>
<keyword evidence="7 17" id="KW-0963">Cytoplasm</keyword>
<dbReference type="InterPro" id="IPR036565">
    <property type="entry name" value="Mur-like_cat_sf"/>
</dbReference>
<dbReference type="PANTHER" id="PTHR43692">
    <property type="entry name" value="UDP-N-ACETYLMURAMOYLALANINE--D-GLUTAMATE LIGASE"/>
    <property type="match status" value="1"/>
</dbReference>
<dbReference type="GO" id="GO:0008764">
    <property type="term" value="F:UDP-N-acetylmuramoylalanine-D-glutamate ligase activity"/>
    <property type="evidence" value="ECO:0007669"/>
    <property type="project" value="UniProtKB-EC"/>
</dbReference>
<keyword evidence="9 17" id="KW-0547">Nucleotide-binding</keyword>
<evidence type="ECO:0000256" key="18">
    <source>
        <dbReference type="RuleBase" id="RU003664"/>
    </source>
</evidence>
<evidence type="ECO:0000313" key="22">
    <source>
        <dbReference type="Proteomes" id="UP000724149"/>
    </source>
</evidence>
<evidence type="ECO:0000256" key="4">
    <source>
        <dbReference type="ARBA" id="ARBA00010416"/>
    </source>
</evidence>
<evidence type="ECO:0000259" key="20">
    <source>
        <dbReference type="Pfam" id="PF08245"/>
    </source>
</evidence>
<evidence type="ECO:0000256" key="1">
    <source>
        <dbReference type="ARBA" id="ARBA00002734"/>
    </source>
</evidence>
<evidence type="ECO:0000256" key="17">
    <source>
        <dbReference type="HAMAP-Rule" id="MF_00639"/>
    </source>
</evidence>
<dbReference type="InterPro" id="IPR004101">
    <property type="entry name" value="Mur_ligase_C"/>
</dbReference>
<dbReference type="Pfam" id="PF02875">
    <property type="entry name" value="Mur_ligase_C"/>
    <property type="match status" value="1"/>
</dbReference>
<gene>
    <name evidence="17" type="primary">murD</name>
    <name evidence="21" type="ORF">H9X81_04235</name>
</gene>
<evidence type="ECO:0000256" key="5">
    <source>
        <dbReference type="ARBA" id="ARBA00012212"/>
    </source>
</evidence>
<comment type="function">
    <text evidence="1 17 18">Cell wall formation. Catalyzes the addition of glutamate to the nucleotide precursor UDP-N-acetylmuramoyl-L-alanine (UMA).</text>
</comment>
<name>A0ABS2GMT1_9FIRM</name>
<dbReference type="Gene3D" id="3.40.50.720">
    <property type="entry name" value="NAD(P)-binding Rossmann-like Domain"/>
    <property type="match status" value="1"/>
</dbReference>
<evidence type="ECO:0000256" key="2">
    <source>
        <dbReference type="ARBA" id="ARBA00004496"/>
    </source>
</evidence>
<dbReference type="InterPro" id="IPR005762">
    <property type="entry name" value="MurD"/>
</dbReference>
<evidence type="ECO:0000256" key="3">
    <source>
        <dbReference type="ARBA" id="ARBA00004752"/>
    </source>
</evidence>
<comment type="subcellular location">
    <subcellularLocation>
        <location evidence="2 17 18">Cytoplasm</location>
    </subcellularLocation>
</comment>
<keyword evidence="10 17" id="KW-0067">ATP-binding</keyword>
<dbReference type="HAMAP" id="MF_00639">
    <property type="entry name" value="MurD"/>
    <property type="match status" value="1"/>
</dbReference>
<organism evidence="21 22">
    <name type="scientific">Hydrogenoanaerobacterium saccharovorans</name>
    <dbReference type="NCBI Taxonomy" id="474960"/>
    <lineage>
        <taxon>Bacteria</taxon>
        <taxon>Bacillati</taxon>
        <taxon>Bacillota</taxon>
        <taxon>Clostridia</taxon>
        <taxon>Eubacteriales</taxon>
        <taxon>Oscillospiraceae</taxon>
        <taxon>Hydrogenoanaerobacterium</taxon>
    </lineage>
</organism>
<evidence type="ECO:0000256" key="11">
    <source>
        <dbReference type="ARBA" id="ARBA00022960"/>
    </source>
</evidence>
<reference evidence="21 22" key="1">
    <citation type="journal article" date="2021" name="Sci. Rep.">
        <title>The distribution of antibiotic resistance genes in chicken gut microbiota commensals.</title>
        <authorList>
            <person name="Juricova H."/>
            <person name="Matiasovicova J."/>
            <person name="Kubasova T."/>
            <person name="Cejkova D."/>
            <person name="Rychlik I."/>
        </authorList>
    </citation>
    <scope>NUCLEOTIDE SEQUENCE [LARGE SCALE GENOMIC DNA]</scope>
    <source>
        <strain evidence="21 22">An564</strain>
    </source>
</reference>
<sequence length="463" mass="51763">MKLTLEQYHSMIKTRSIGFIGVGVSHRELIRQYAAAGARLTVRDRRSLEELGDFGRELTQMGVRLMLGADYLRDITEEVLFRTPGMKFYTPELTEARRRGVAVTSELELFLALCPCPVYGITGSDGKTTSTTLIAELLRRSGRTVHLGGNIGAPLLPVIDQVKPEDAAVVELSSFQLISMRRSPDTALITNVAPNHLDMHKDMQEYVDSKKNLYRHQDAFSRTVLNWDNDITRSMAEEVRGDLYWFSRRETVSRGTYLDTDGVLHHIDETGDVALFPMQEIRIPGMHNVENFLGVIAALWGEVSPELFRTVAREFAGVEHRIEFVRELDGVKWYNDSIASNPTRTIAGLMSFNQKLCIIAGGYDKKIPFQPLADPVAERVKLLILTGPTADKIEAAVKASPKYDPAQCRILRAKDLPEAVALARQETVPGDIVSLSPACASFDAYPNFEVRGQHFKELVRALS</sequence>
<accession>A0ABS2GMT1</accession>
<evidence type="ECO:0000256" key="14">
    <source>
        <dbReference type="ARBA" id="ARBA00030398"/>
    </source>
</evidence>
<dbReference type="PANTHER" id="PTHR43692:SF1">
    <property type="entry name" value="UDP-N-ACETYLMURAMOYLALANINE--D-GLUTAMATE LIGASE"/>
    <property type="match status" value="1"/>
</dbReference>
<dbReference type="SUPFAM" id="SSF53244">
    <property type="entry name" value="MurD-like peptide ligases, peptide-binding domain"/>
    <property type="match status" value="1"/>
</dbReference>
<evidence type="ECO:0000256" key="13">
    <source>
        <dbReference type="ARBA" id="ARBA00023316"/>
    </source>
</evidence>
<evidence type="ECO:0000256" key="10">
    <source>
        <dbReference type="ARBA" id="ARBA00022840"/>
    </source>
</evidence>
<evidence type="ECO:0000256" key="12">
    <source>
        <dbReference type="ARBA" id="ARBA00022984"/>
    </source>
</evidence>
<dbReference type="NCBIfam" id="TIGR01087">
    <property type="entry name" value="murD"/>
    <property type="match status" value="1"/>
</dbReference>
<feature type="domain" description="Mur ligase central" evidence="20">
    <location>
        <begin position="121"/>
        <end position="298"/>
    </location>
</feature>
<evidence type="ECO:0000256" key="9">
    <source>
        <dbReference type="ARBA" id="ARBA00022741"/>
    </source>
</evidence>
<keyword evidence="22" id="KW-1185">Reference proteome</keyword>
<keyword evidence="12 17" id="KW-0573">Peptidoglycan synthesis</keyword>
<dbReference type="InterPro" id="IPR036615">
    <property type="entry name" value="Mur_ligase_C_dom_sf"/>
</dbReference>
<keyword evidence="11 17" id="KW-0133">Cell shape</keyword>
<feature type="binding site" evidence="17">
    <location>
        <begin position="123"/>
        <end position="129"/>
    </location>
    <ligand>
        <name>ATP</name>
        <dbReference type="ChEBI" id="CHEBI:30616"/>
    </ligand>
</feature>
<dbReference type="SUPFAM" id="SSF53623">
    <property type="entry name" value="MurD-like peptide ligases, catalytic domain"/>
    <property type="match status" value="1"/>
</dbReference>
<dbReference type="RefSeq" id="WP_204720085.1">
    <property type="nucleotide sequence ID" value="NZ_JACSNR010000003.1"/>
</dbReference>
<keyword evidence="17 18" id="KW-0132">Cell division</keyword>
<dbReference type="Gene3D" id="3.90.190.20">
    <property type="entry name" value="Mur ligase, C-terminal domain"/>
    <property type="match status" value="1"/>
</dbReference>
<evidence type="ECO:0000256" key="6">
    <source>
        <dbReference type="ARBA" id="ARBA00015655"/>
    </source>
</evidence>
<evidence type="ECO:0000256" key="16">
    <source>
        <dbReference type="ARBA" id="ARBA00047632"/>
    </source>
</evidence>
<comment type="catalytic activity">
    <reaction evidence="16 17 18">
        <text>UDP-N-acetyl-alpha-D-muramoyl-L-alanine + D-glutamate + ATP = UDP-N-acetyl-alpha-D-muramoyl-L-alanyl-D-glutamate + ADP + phosphate + H(+)</text>
        <dbReference type="Rhea" id="RHEA:16429"/>
        <dbReference type="ChEBI" id="CHEBI:15378"/>
        <dbReference type="ChEBI" id="CHEBI:29986"/>
        <dbReference type="ChEBI" id="CHEBI:30616"/>
        <dbReference type="ChEBI" id="CHEBI:43474"/>
        <dbReference type="ChEBI" id="CHEBI:83898"/>
        <dbReference type="ChEBI" id="CHEBI:83900"/>
        <dbReference type="ChEBI" id="CHEBI:456216"/>
        <dbReference type="EC" id="6.3.2.9"/>
    </reaction>
</comment>
<dbReference type="EC" id="6.3.2.9" evidence="5 17"/>
<evidence type="ECO:0000313" key="21">
    <source>
        <dbReference type="EMBL" id="MBM6922901.1"/>
    </source>
</evidence>
<evidence type="ECO:0000256" key="8">
    <source>
        <dbReference type="ARBA" id="ARBA00022598"/>
    </source>
</evidence>
<evidence type="ECO:0000259" key="19">
    <source>
        <dbReference type="Pfam" id="PF02875"/>
    </source>
</evidence>
<comment type="caution">
    <text evidence="21">The sequence shown here is derived from an EMBL/GenBank/DDBJ whole genome shotgun (WGS) entry which is preliminary data.</text>
</comment>
<keyword evidence="8 17" id="KW-0436">Ligase</keyword>
<dbReference type="Proteomes" id="UP000724149">
    <property type="component" value="Unassembled WGS sequence"/>
</dbReference>
<protein>
    <recommendedName>
        <fullName evidence="6 17">UDP-N-acetylmuramoylalanine--D-glutamate ligase</fullName>
        <ecNumber evidence="5 17">6.3.2.9</ecNumber>
    </recommendedName>
    <alternativeName>
        <fullName evidence="15 17">D-glutamic acid-adding enzyme</fullName>
    </alternativeName>
    <alternativeName>
        <fullName evidence="14 17">UDP-N-acetylmuramoyl-L-alanyl-D-glutamate synthetase</fullName>
    </alternativeName>
</protein>
<keyword evidence="13 17" id="KW-0961">Cell wall biogenesis/degradation</keyword>
<dbReference type="SUPFAM" id="SSF51984">
    <property type="entry name" value="MurCD N-terminal domain"/>
    <property type="match status" value="1"/>
</dbReference>
<dbReference type="Pfam" id="PF08245">
    <property type="entry name" value="Mur_ligase_M"/>
    <property type="match status" value="1"/>
</dbReference>
<feature type="domain" description="Mur ligase C-terminal" evidence="19">
    <location>
        <begin position="320"/>
        <end position="439"/>
    </location>
</feature>
<comment type="pathway">
    <text evidence="3 17 18">Cell wall biogenesis; peptidoglycan biosynthesis.</text>
</comment>
<evidence type="ECO:0000256" key="15">
    <source>
        <dbReference type="ARBA" id="ARBA00032324"/>
    </source>
</evidence>
<comment type="similarity">
    <text evidence="4 17">Belongs to the MurCDEF family.</text>
</comment>
<dbReference type="EMBL" id="JACSNR010000003">
    <property type="protein sequence ID" value="MBM6922901.1"/>
    <property type="molecule type" value="Genomic_DNA"/>
</dbReference>